<evidence type="ECO:0000313" key="2">
    <source>
        <dbReference type="EMBL" id="KAF2479558.1"/>
    </source>
</evidence>
<dbReference type="Gene3D" id="3.40.50.880">
    <property type="match status" value="1"/>
</dbReference>
<dbReference type="Proteomes" id="UP000799767">
    <property type="component" value="Unassembled WGS sequence"/>
</dbReference>
<dbReference type="InterPro" id="IPR019197">
    <property type="entry name" value="Biotin-prot_ligase_N"/>
</dbReference>
<dbReference type="AlphaFoldDB" id="A0A6A6PHQ2"/>
<sequence length="271" mass="29787">MGRPIALVFRGESTEQDDDLAEPLAEFLRKSPRHFKVRIVGPNEDEDLDEDSLEDADLLAMPGGPDLDDAFDETKGAKRAIRNFVSDGGRYFGVCLGAYLAGHSPGFGLLPKGADTDSECEQKGAQVTNDEDAIIQVDWTYSHGEKAGQTHKDQWIFFQEGPCIKGFEESDTSFILGRYSKDGRIASTLSKFGDGWVGLIGPHPEADQSWFDDAELEAPQGLRYDIGFDLLESLMSGHAIRREEASAMSHGHKGLSDRMGGAFDKIRDLAR</sequence>
<dbReference type="OrthoDB" id="10250105at2759"/>
<evidence type="ECO:0000259" key="1">
    <source>
        <dbReference type="Pfam" id="PF09825"/>
    </source>
</evidence>
<dbReference type="Pfam" id="PF09825">
    <property type="entry name" value="BPL_N"/>
    <property type="match status" value="1"/>
</dbReference>
<organism evidence="2 3">
    <name type="scientific">Neohortaea acidophila</name>
    <dbReference type="NCBI Taxonomy" id="245834"/>
    <lineage>
        <taxon>Eukaryota</taxon>
        <taxon>Fungi</taxon>
        <taxon>Dikarya</taxon>
        <taxon>Ascomycota</taxon>
        <taxon>Pezizomycotina</taxon>
        <taxon>Dothideomycetes</taxon>
        <taxon>Dothideomycetidae</taxon>
        <taxon>Mycosphaerellales</taxon>
        <taxon>Teratosphaeriaceae</taxon>
        <taxon>Neohortaea</taxon>
    </lineage>
</organism>
<protein>
    <recommendedName>
        <fullName evidence="1">Biotin-protein ligase N-terminal domain-containing protein</fullName>
    </recommendedName>
</protein>
<evidence type="ECO:0000313" key="3">
    <source>
        <dbReference type="Proteomes" id="UP000799767"/>
    </source>
</evidence>
<accession>A0A6A6PHQ2</accession>
<proteinExistence type="predicted"/>
<gene>
    <name evidence="2" type="ORF">BDY17DRAFT_257400</name>
</gene>
<name>A0A6A6PHQ2_9PEZI</name>
<dbReference type="InterPro" id="IPR029062">
    <property type="entry name" value="Class_I_gatase-like"/>
</dbReference>
<dbReference type="SUPFAM" id="SSF52317">
    <property type="entry name" value="Class I glutamine amidotransferase-like"/>
    <property type="match status" value="1"/>
</dbReference>
<feature type="domain" description="Biotin-protein ligase N-terminal" evidence="1">
    <location>
        <begin position="49"/>
        <end position="104"/>
    </location>
</feature>
<dbReference type="RefSeq" id="XP_033586128.1">
    <property type="nucleotide sequence ID" value="XM_033731681.1"/>
</dbReference>
<dbReference type="GeneID" id="54472683"/>
<dbReference type="EMBL" id="MU001641">
    <property type="protein sequence ID" value="KAF2479558.1"/>
    <property type="molecule type" value="Genomic_DNA"/>
</dbReference>
<keyword evidence="3" id="KW-1185">Reference proteome</keyword>
<reference evidence="2" key="1">
    <citation type="journal article" date="2020" name="Stud. Mycol.">
        <title>101 Dothideomycetes genomes: a test case for predicting lifestyles and emergence of pathogens.</title>
        <authorList>
            <person name="Haridas S."/>
            <person name="Albert R."/>
            <person name="Binder M."/>
            <person name="Bloem J."/>
            <person name="Labutti K."/>
            <person name="Salamov A."/>
            <person name="Andreopoulos B."/>
            <person name="Baker S."/>
            <person name="Barry K."/>
            <person name="Bills G."/>
            <person name="Bluhm B."/>
            <person name="Cannon C."/>
            <person name="Castanera R."/>
            <person name="Culley D."/>
            <person name="Daum C."/>
            <person name="Ezra D."/>
            <person name="Gonzalez J."/>
            <person name="Henrissat B."/>
            <person name="Kuo A."/>
            <person name="Liang C."/>
            <person name="Lipzen A."/>
            <person name="Lutzoni F."/>
            <person name="Magnuson J."/>
            <person name="Mondo S."/>
            <person name="Nolan M."/>
            <person name="Ohm R."/>
            <person name="Pangilinan J."/>
            <person name="Park H.-J."/>
            <person name="Ramirez L."/>
            <person name="Alfaro M."/>
            <person name="Sun H."/>
            <person name="Tritt A."/>
            <person name="Yoshinaga Y."/>
            <person name="Zwiers L.-H."/>
            <person name="Turgeon B."/>
            <person name="Goodwin S."/>
            <person name="Spatafora J."/>
            <person name="Crous P."/>
            <person name="Grigoriev I."/>
        </authorList>
    </citation>
    <scope>NUCLEOTIDE SEQUENCE</scope>
    <source>
        <strain evidence="2">CBS 113389</strain>
    </source>
</reference>